<dbReference type="InterPro" id="IPR029058">
    <property type="entry name" value="AB_hydrolase_fold"/>
</dbReference>
<dbReference type="Pfam" id="PF01738">
    <property type="entry name" value="DLH"/>
    <property type="match status" value="1"/>
</dbReference>
<dbReference type="HOGENOM" id="CLU_054590_0_1_1"/>
<accession>A0A0C3CHH6</accession>
<dbReference type="PANTHER" id="PTHR47668:SF1">
    <property type="entry name" value="DIENELACTONE HYDROLASE DOMAIN-CONTAINING PROTEIN-RELATED"/>
    <property type="match status" value="1"/>
</dbReference>
<reference evidence="2 3" key="1">
    <citation type="submission" date="2014-04" db="EMBL/GenBank/DDBJ databases">
        <authorList>
            <consortium name="DOE Joint Genome Institute"/>
            <person name="Kuo A."/>
            <person name="Tarkka M."/>
            <person name="Buscot F."/>
            <person name="Kohler A."/>
            <person name="Nagy L.G."/>
            <person name="Floudas D."/>
            <person name="Copeland A."/>
            <person name="Barry K.W."/>
            <person name="Cichocki N."/>
            <person name="Veneault-Fourrey C."/>
            <person name="LaButti K."/>
            <person name="Lindquist E.A."/>
            <person name="Lipzen A."/>
            <person name="Lundell T."/>
            <person name="Morin E."/>
            <person name="Murat C."/>
            <person name="Sun H."/>
            <person name="Tunlid A."/>
            <person name="Henrissat B."/>
            <person name="Grigoriev I.V."/>
            <person name="Hibbett D.S."/>
            <person name="Martin F."/>
            <person name="Nordberg H.P."/>
            <person name="Cantor M.N."/>
            <person name="Hua S.X."/>
        </authorList>
    </citation>
    <scope>NUCLEOTIDE SEQUENCE [LARGE SCALE GENOMIC DNA]</scope>
    <source>
        <strain evidence="2 3">F 1598</strain>
    </source>
</reference>
<gene>
    <name evidence="2" type="ORF">PILCRDRAFT_813170</name>
</gene>
<dbReference type="OrthoDB" id="2147163at2759"/>
<dbReference type="FunCoup" id="A0A0C3CHH6">
    <property type="interactions" value="20"/>
</dbReference>
<keyword evidence="3" id="KW-1185">Reference proteome</keyword>
<dbReference type="SUPFAM" id="SSF53474">
    <property type="entry name" value="alpha/beta-Hydrolases"/>
    <property type="match status" value="1"/>
</dbReference>
<dbReference type="Proteomes" id="UP000054166">
    <property type="component" value="Unassembled WGS sequence"/>
</dbReference>
<dbReference type="InParanoid" id="A0A0C3CHH6"/>
<name>A0A0C3CHH6_PILCF</name>
<reference evidence="3" key="2">
    <citation type="submission" date="2015-01" db="EMBL/GenBank/DDBJ databases">
        <title>Evolutionary Origins and Diversification of the Mycorrhizal Mutualists.</title>
        <authorList>
            <consortium name="DOE Joint Genome Institute"/>
            <consortium name="Mycorrhizal Genomics Consortium"/>
            <person name="Kohler A."/>
            <person name="Kuo A."/>
            <person name="Nagy L.G."/>
            <person name="Floudas D."/>
            <person name="Copeland A."/>
            <person name="Barry K.W."/>
            <person name="Cichocki N."/>
            <person name="Veneault-Fourrey C."/>
            <person name="LaButti K."/>
            <person name="Lindquist E.A."/>
            <person name="Lipzen A."/>
            <person name="Lundell T."/>
            <person name="Morin E."/>
            <person name="Murat C."/>
            <person name="Riley R."/>
            <person name="Ohm R."/>
            <person name="Sun H."/>
            <person name="Tunlid A."/>
            <person name="Henrissat B."/>
            <person name="Grigoriev I.V."/>
            <person name="Hibbett D.S."/>
            <person name="Martin F."/>
        </authorList>
    </citation>
    <scope>NUCLEOTIDE SEQUENCE [LARGE SCALE GENOMIC DNA]</scope>
    <source>
        <strain evidence="3">F 1598</strain>
    </source>
</reference>
<dbReference type="AlphaFoldDB" id="A0A0C3CHH6"/>
<protein>
    <recommendedName>
        <fullName evidence="1">Dienelactone hydrolase domain-containing protein</fullName>
    </recommendedName>
</protein>
<evidence type="ECO:0000313" key="2">
    <source>
        <dbReference type="EMBL" id="KIM89237.1"/>
    </source>
</evidence>
<proteinExistence type="predicted"/>
<feature type="domain" description="Dienelactone hydrolase" evidence="1">
    <location>
        <begin position="34"/>
        <end position="247"/>
    </location>
</feature>
<dbReference type="InterPro" id="IPR002925">
    <property type="entry name" value="Dienelactn_hydro"/>
</dbReference>
<evidence type="ECO:0000313" key="3">
    <source>
        <dbReference type="Proteomes" id="UP000054166"/>
    </source>
</evidence>
<dbReference type="GO" id="GO:0016787">
    <property type="term" value="F:hydrolase activity"/>
    <property type="evidence" value="ECO:0007669"/>
    <property type="project" value="InterPro"/>
</dbReference>
<dbReference type="STRING" id="765440.A0A0C3CHH6"/>
<dbReference type="EMBL" id="KN832975">
    <property type="protein sequence ID" value="KIM89237.1"/>
    <property type="molecule type" value="Genomic_DNA"/>
</dbReference>
<organism evidence="2 3">
    <name type="scientific">Piloderma croceum (strain F 1598)</name>
    <dbReference type="NCBI Taxonomy" id="765440"/>
    <lineage>
        <taxon>Eukaryota</taxon>
        <taxon>Fungi</taxon>
        <taxon>Dikarya</taxon>
        <taxon>Basidiomycota</taxon>
        <taxon>Agaricomycotina</taxon>
        <taxon>Agaricomycetes</taxon>
        <taxon>Agaricomycetidae</taxon>
        <taxon>Atheliales</taxon>
        <taxon>Atheliaceae</taxon>
        <taxon>Piloderma</taxon>
    </lineage>
</organism>
<sequence length="249" mass="28241">MTNLPEQCCTLPPFKSDYRPVGERTKIKVGEKDFDLYITGPNDSKHALVCIHDIFGLHNNTLQGADHLAQQNGYKIFVPDFFDGKSWDLDNIPPREGRPALNAWIQEVGSWEKVRPTLIAVVERLQKEEVTSIGAYGFCFGAKKLAQGAHEELFKAVALVHPSLWQPEDADNMTVPVALLPSQGEDQDVMNKFWDRIQKKPFASKCVRRDFLDVHHGFASARSDWTDTKLSGRAREAYEIMSNFFKSNM</sequence>
<evidence type="ECO:0000259" key="1">
    <source>
        <dbReference type="Pfam" id="PF01738"/>
    </source>
</evidence>
<dbReference type="Gene3D" id="3.40.50.1820">
    <property type="entry name" value="alpha/beta hydrolase"/>
    <property type="match status" value="1"/>
</dbReference>
<dbReference type="PANTHER" id="PTHR47668">
    <property type="entry name" value="DIENELACTONE HYDROLASE FAMILY PROTEIN (AFU_ORTHOLOGUE AFUA_6G01940)"/>
    <property type="match status" value="1"/>
</dbReference>